<keyword evidence="3" id="KW-1185">Reference proteome</keyword>
<feature type="domain" description="Polymerase beta nucleotidyltransferase" evidence="1">
    <location>
        <begin position="13"/>
        <end position="99"/>
    </location>
</feature>
<dbReference type="Proteomes" id="UP000005737">
    <property type="component" value="Unassembled WGS sequence"/>
</dbReference>
<dbReference type="RefSeq" id="WP_002774940.1">
    <property type="nucleotide sequence ID" value="NZ_JH597773.1"/>
</dbReference>
<accession>H2CL97</accession>
<sequence length="132" mass="15302">MLDLEDAIRETVQILDTAPVEFAYLFGSMASGEQNRFSDVDLAVHREEGADVIQQTMDLYDRIGKVFEPVKLDLIILNSAPISLSGRILTKSRLIYDRAPFRRHIYESLTLRMFWDFRIKEDAFFKARFAHG</sequence>
<dbReference type="PANTHER" id="PTHR43852:SF3">
    <property type="entry name" value="NUCLEOTIDYLTRANSFERASE"/>
    <property type="match status" value="1"/>
</dbReference>
<proteinExistence type="predicted"/>
<evidence type="ECO:0000313" key="3">
    <source>
        <dbReference type="Proteomes" id="UP000005737"/>
    </source>
</evidence>
<dbReference type="InterPro" id="IPR041633">
    <property type="entry name" value="Polbeta"/>
</dbReference>
<dbReference type="EMBL" id="JH597773">
    <property type="protein sequence ID" value="EHQ08348.1"/>
    <property type="molecule type" value="Genomic_DNA"/>
</dbReference>
<dbReference type="CDD" id="cd05403">
    <property type="entry name" value="NT_KNTase_like"/>
    <property type="match status" value="1"/>
</dbReference>
<dbReference type="AlphaFoldDB" id="H2CL97"/>
<reference evidence="2 3" key="1">
    <citation type="submission" date="2011-10" db="EMBL/GenBank/DDBJ databases">
        <title>The Improved High-Quality Draft genome of Leptonema illini DSM 21528.</title>
        <authorList>
            <consortium name="US DOE Joint Genome Institute (JGI-PGF)"/>
            <person name="Lucas S."/>
            <person name="Copeland A."/>
            <person name="Lapidus A."/>
            <person name="Glavina del Rio T."/>
            <person name="Dalin E."/>
            <person name="Tice H."/>
            <person name="Bruce D."/>
            <person name="Goodwin L."/>
            <person name="Pitluck S."/>
            <person name="Peters L."/>
            <person name="Mikhailova N."/>
            <person name="Held B."/>
            <person name="Kyrpides N."/>
            <person name="Mavromatis K."/>
            <person name="Ivanova N."/>
            <person name="Markowitz V."/>
            <person name="Cheng J.-F."/>
            <person name="Hugenholtz P."/>
            <person name="Woyke T."/>
            <person name="Wu D."/>
            <person name="Gronow S."/>
            <person name="Wellnitz S."/>
            <person name="Brambilla E.-M."/>
            <person name="Klenk H.-P."/>
            <person name="Eisen J.A."/>
        </authorList>
    </citation>
    <scope>NUCLEOTIDE SEQUENCE [LARGE SCALE GENOMIC DNA]</scope>
    <source>
        <strain evidence="2 3">DSM 21528</strain>
    </source>
</reference>
<dbReference type="Gene3D" id="3.30.460.10">
    <property type="entry name" value="Beta Polymerase, domain 2"/>
    <property type="match status" value="1"/>
</dbReference>
<dbReference type="STRING" id="183.GCA_002009735_02652"/>
<gene>
    <name evidence="2" type="ORF">Lepil_3693</name>
</gene>
<dbReference type="InterPro" id="IPR052930">
    <property type="entry name" value="TA_antitoxin_MntA"/>
</dbReference>
<dbReference type="InterPro" id="IPR043519">
    <property type="entry name" value="NT_sf"/>
</dbReference>
<protein>
    <submittedName>
        <fullName evidence="2">DNA polymerase beta domain protein region</fullName>
    </submittedName>
</protein>
<dbReference type="SUPFAM" id="SSF81301">
    <property type="entry name" value="Nucleotidyltransferase"/>
    <property type="match status" value="1"/>
</dbReference>
<dbReference type="PANTHER" id="PTHR43852">
    <property type="entry name" value="NUCLEOTIDYLTRANSFERASE"/>
    <property type="match status" value="1"/>
</dbReference>
<organism evidence="2 3">
    <name type="scientific">Leptonema illini DSM 21528</name>
    <dbReference type="NCBI Taxonomy" id="929563"/>
    <lineage>
        <taxon>Bacteria</taxon>
        <taxon>Pseudomonadati</taxon>
        <taxon>Spirochaetota</taxon>
        <taxon>Spirochaetia</taxon>
        <taxon>Leptospirales</taxon>
        <taxon>Leptospiraceae</taxon>
        <taxon>Leptonema</taxon>
    </lineage>
</organism>
<dbReference type="Pfam" id="PF18765">
    <property type="entry name" value="Polbeta"/>
    <property type="match status" value="1"/>
</dbReference>
<evidence type="ECO:0000313" key="2">
    <source>
        <dbReference type="EMBL" id="EHQ08348.1"/>
    </source>
</evidence>
<dbReference type="HOGENOM" id="CLU_130257_1_1_12"/>
<evidence type="ECO:0000259" key="1">
    <source>
        <dbReference type="Pfam" id="PF18765"/>
    </source>
</evidence>
<name>H2CL97_9LEPT</name>
<dbReference type="NCBIfam" id="NF047752">
    <property type="entry name" value="MntA_antitoxin"/>
    <property type="match status" value="1"/>
</dbReference>